<evidence type="ECO:0000256" key="2">
    <source>
        <dbReference type="ARBA" id="ARBA00022475"/>
    </source>
</evidence>
<feature type="transmembrane region" description="Helical" evidence="6">
    <location>
        <begin position="130"/>
        <end position="149"/>
    </location>
</feature>
<dbReference type="GO" id="GO:0044341">
    <property type="term" value="P:sodium-dependent phosphate transport"/>
    <property type="evidence" value="ECO:0007669"/>
    <property type="project" value="InterPro"/>
</dbReference>
<dbReference type="Pfam" id="PF02690">
    <property type="entry name" value="Na_Pi_cotrans"/>
    <property type="match status" value="1"/>
</dbReference>
<dbReference type="InterPro" id="IPR026022">
    <property type="entry name" value="PhoU_dom"/>
</dbReference>
<dbReference type="GO" id="GO:0005886">
    <property type="term" value="C:plasma membrane"/>
    <property type="evidence" value="ECO:0007669"/>
    <property type="project" value="UniProtKB-SubCell"/>
</dbReference>
<feature type="transmembrane region" description="Helical" evidence="6">
    <location>
        <begin position="191"/>
        <end position="224"/>
    </location>
</feature>
<dbReference type="Pfam" id="PF01895">
    <property type="entry name" value="PhoU"/>
    <property type="match status" value="2"/>
</dbReference>
<gene>
    <name evidence="8" type="primary">pnaS</name>
    <name evidence="8" type="ORF">pOC-C5.8_616</name>
</gene>
<keyword evidence="3 6" id="KW-0812">Transmembrane</keyword>
<dbReference type="GO" id="GO:0005436">
    <property type="term" value="F:sodium:phosphate symporter activity"/>
    <property type="evidence" value="ECO:0007669"/>
    <property type="project" value="InterPro"/>
</dbReference>
<dbReference type="EMBL" id="MK318973">
    <property type="protein sequence ID" value="QCL10790.1"/>
    <property type="molecule type" value="Genomic_DNA"/>
</dbReference>
<dbReference type="InterPro" id="IPR038078">
    <property type="entry name" value="PhoU-like_sf"/>
</dbReference>
<dbReference type="Gene3D" id="1.20.58.220">
    <property type="entry name" value="Phosphate transport system protein phou homolog 2, domain 2"/>
    <property type="match status" value="1"/>
</dbReference>
<evidence type="ECO:0000256" key="1">
    <source>
        <dbReference type="ARBA" id="ARBA00004651"/>
    </source>
</evidence>
<dbReference type="InterPro" id="IPR003841">
    <property type="entry name" value="Na/Pi_transpt"/>
</dbReference>
<feature type="domain" description="PhoU" evidence="7">
    <location>
        <begin position="342"/>
        <end position="420"/>
    </location>
</feature>
<name>A0A4P8DKC0_RHIRH</name>
<evidence type="ECO:0000259" key="7">
    <source>
        <dbReference type="Pfam" id="PF01895"/>
    </source>
</evidence>
<dbReference type="AlphaFoldDB" id="A0A4P8DKC0"/>
<feature type="transmembrane region" description="Helical" evidence="6">
    <location>
        <begin position="51"/>
        <end position="75"/>
    </location>
</feature>
<dbReference type="SUPFAM" id="SSF109755">
    <property type="entry name" value="PhoU-like"/>
    <property type="match status" value="1"/>
</dbReference>
<feature type="transmembrane region" description="Helical" evidence="6">
    <location>
        <begin position="245"/>
        <end position="262"/>
    </location>
</feature>
<feature type="domain" description="PhoU" evidence="7">
    <location>
        <begin position="446"/>
        <end position="529"/>
    </location>
</feature>
<dbReference type="NCBIfam" id="NF037997">
    <property type="entry name" value="Na_Pi_symport"/>
    <property type="match status" value="1"/>
</dbReference>
<organism evidence="8">
    <name type="scientific">Rhizobium rhizogenes</name>
    <name type="common">Agrobacterium rhizogenes</name>
    <dbReference type="NCBI Taxonomy" id="359"/>
    <lineage>
        <taxon>Bacteria</taxon>
        <taxon>Pseudomonadati</taxon>
        <taxon>Pseudomonadota</taxon>
        <taxon>Alphaproteobacteria</taxon>
        <taxon>Hyphomicrobiales</taxon>
        <taxon>Rhizobiaceae</taxon>
        <taxon>Rhizobium/Agrobacterium group</taxon>
        <taxon>Rhizobium</taxon>
    </lineage>
</organism>
<accession>A0A4P8DKC0</accession>
<feature type="transmembrane region" description="Helical" evidence="6">
    <location>
        <begin position="87"/>
        <end position="110"/>
    </location>
</feature>
<evidence type="ECO:0000256" key="5">
    <source>
        <dbReference type="ARBA" id="ARBA00023136"/>
    </source>
</evidence>
<reference evidence="8" key="1">
    <citation type="journal article" date="2019" name="Genome Biol. Evol.">
        <title>Evolutionary Relatedness and Classification of Tumour-Inducing and Opine-Catabolic Plasmids in Three Rhizobium rhizogenes Strains Isolated from the Same Crown Gall Tumour.</title>
        <authorList>
            <person name="Kuzmanovic N."/>
            <person name="Pulawska J."/>
        </authorList>
    </citation>
    <scope>NUCLEOTIDE SEQUENCE</scope>
    <source>
        <strain evidence="8">Colt5.8</strain>
        <plasmid evidence="8">pOC-Colt5.8</plasmid>
    </source>
</reference>
<dbReference type="NCBIfam" id="TIGR01013">
    <property type="entry name" value="2a58"/>
    <property type="match status" value="1"/>
</dbReference>
<evidence type="ECO:0000256" key="6">
    <source>
        <dbReference type="SAM" id="Phobius"/>
    </source>
</evidence>
<keyword evidence="2" id="KW-1003">Cell membrane</keyword>
<proteinExistence type="predicted"/>
<keyword evidence="4 6" id="KW-1133">Transmembrane helix</keyword>
<dbReference type="RefSeq" id="WP_172694585.1">
    <property type="nucleotide sequence ID" value="NZ_MK318973.1"/>
</dbReference>
<evidence type="ECO:0000256" key="4">
    <source>
        <dbReference type="ARBA" id="ARBA00022989"/>
    </source>
</evidence>
<dbReference type="PANTHER" id="PTHR10010:SF46">
    <property type="entry name" value="SODIUM-DEPENDENT PHOSPHATE TRANSPORT PROTEIN 2B"/>
    <property type="match status" value="1"/>
</dbReference>
<sequence>MESTIVMINLLGAVALLLFGLSQVKDGATRALGARLRSGLATGTRSSTRSFLSGFAATVALQSSTATALMVSSFVERELIKPRMAQVVLLGANVGTAVTAWIVATGIEWISPVLLFLGIILHRSGSASRQGAGAALIGIALMLLSLHLLSTATEPLRHSPALAAFIGLLDNAWPVAMIFAAVIAFVSSSSLAAVILILSLTSAGMLSGGLIVALVLGANLGGAIPPVIASLSGSSAARRVTLGNLIVRAIGCLLTLPIAQPLAEWLALIPLPPSKLPVDAHLAFNLALAALAWPCSRLIARWMAVLIPDQTQAENTPNYLDTDELSTPVVALASAAREVLGVGDIVEKMLLKVSDAFDRNTTAGLTDVPSLERQVDRLQQEIKVYLSKLGRNGLSEEEGRRSIVIIDYAINLEHIGDIIEKGLVPEVTKKVAQGLKFSDDGFEELQQLFQLTIDNLRIAQTILITRDIKLAKQLMERKIDVRRMEKRSSERHLERLRDGRADSLQTSSLHLDILRDLKRINAHITSVAHPIMDEEGLLGESRLLTSTSAPAHRNNL</sequence>
<keyword evidence="5 6" id="KW-0472">Membrane</keyword>
<evidence type="ECO:0000313" key="8">
    <source>
        <dbReference type="EMBL" id="QCL10790.1"/>
    </source>
</evidence>
<keyword evidence="8" id="KW-0614">Plasmid</keyword>
<geneLocation type="plasmid" evidence="8">
    <name>pOC-Colt5.8</name>
</geneLocation>
<dbReference type="PANTHER" id="PTHR10010">
    <property type="entry name" value="SOLUTE CARRIER FAMILY 34 SODIUM PHOSPHATE , MEMBER 2-RELATED"/>
    <property type="match status" value="1"/>
</dbReference>
<evidence type="ECO:0000256" key="3">
    <source>
        <dbReference type="ARBA" id="ARBA00022692"/>
    </source>
</evidence>
<protein>
    <submittedName>
        <fullName evidence="8">Sodium-dependent inorganic phosphate (Pi) transporter family protein</fullName>
    </submittedName>
</protein>
<comment type="subcellular location">
    <subcellularLocation>
        <location evidence="1">Cell membrane</location>
        <topology evidence="1">Multi-pass membrane protein</topology>
    </subcellularLocation>
</comment>